<comment type="pathway">
    <text evidence="2">Antibiotic biosynthesis.</text>
</comment>
<keyword evidence="5" id="KW-0808">Transferase</keyword>
<dbReference type="Pfam" id="PF00698">
    <property type="entry name" value="Acyl_transf_1"/>
    <property type="match status" value="1"/>
</dbReference>
<dbReference type="SMART" id="SM00826">
    <property type="entry name" value="PKS_DH"/>
    <property type="match status" value="1"/>
</dbReference>
<dbReference type="SMART" id="SM00823">
    <property type="entry name" value="PKS_PP"/>
    <property type="match status" value="1"/>
</dbReference>
<dbReference type="SUPFAM" id="SSF52151">
    <property type="entry name" value="FabD/lysophospholipase-like"/>
    <property type="match status" value="1"/>
</dbReference>
<evidence type="ECO:0000256" key="7">
    <source>
        <dbReference type="ARBA" id="ARBA00023268"/>
    </source>
</evidence>
<dbReference type="SUPFAM" id="SSF51735">
    <property type="entry name" value="NAD(P)-binding Rossmann-fold domains"/>
    <property type="match status" value="3"/>
</dbReference>
<evidence type="ECO:0000256" key="5">
    <source>
        <dbReference type="ARBA" id="ARBA00022679"/>
    </source>
</evidence>
<dbReference type="CDD" id="cd08956">
    <property type="entry name" value="KR_3_FAS_SDR_x"/>
    <property type="match status" value="1"/>
</dbReference>
<dbReference type="Pfam" id="PF08990">
    <property type="entry name" value="Docking"/>
    <property type="match status" value="1"/>
</dbReference>
<dbReference type="PANTHER" id="PTHR43775">
    <property type="entry name" value="FATTY ACID SYNTHASE"/>
    <property type="match status" value="1"/>
</dbReference>
<dbReference type="InterPro" id="IPR014043">
    <property type="entry name" value="Acyl_transferase_dom"/>
</dbReference>
<sequence length="2183" mass="233411">MSHTTSETASNAESTNEESTNEEKLLAYLKRVTADLQKTRQRVAELESGSEAPIAIVGMACRYPGGVSSPDELWQMVLHGTDGIEPIPTDRGWDIERIYDPDPDKPGTAYTREGGFVSGATHFDAAFFGISPREALAMDPQHRLLLEAAWETFENAGIDPASLKGSRTGVFTGLVEQSYLGLNGPEELEGYLMTSKLSSVASGRVSYFFGFEGPAVSLDTACSSSLVSLHLAVQSLRRGESDLALAGGVSVWGSQGGMVDFSRQRGLAPDGRCKSFAAAADGTSWSEGVGLLLVERLADARKNGHQVLAVVRGTAVNQDGASNGLTAPSGPSQERVIREALAGARLTSADVDAVEAHGTGTRLGDPIEARALLATYGQGRPADRPLYLGSFKSNIGHSVAAAGVGGVIKMVQAIRHGVLPKTLHVDEPTPFVDWEAGAVALLTDARPWPDTGRARRAGVSSFGVSGTNAHVILEEAPAADTEPAAGEPVAPHTLPWVLSAKSATALRNQAGRLLRRVESDPALDSVDMAFTLAGRSALDHRAVVIGRDREELTAGLRALANDTPAPNLVASATGTGSRAGQRVVFVFPGQGSQWTGMATELLDTTPLFAQHLEECADALAEFTDWEGWSLQDVLRQTPGAPDLDRVDVVQPALFAVMVSLTRLWQAHGITPAAVIGASQGEIAAAHIAGALTLRDAARIVTRRAQILRTLTGRGGMASLTLPADRTADLIASWGQQLSIAAHNGPTTTVVSGDARALDEFLAHCATHHVHARRIPVDYASHSAQVEDLRAELAQALSGIVPLAAHIPFYSTVSAAPADGTALDPVYWYDNLRHPVRFQETVAALLADGDALFVEVSPHPVMTVGIEQTAEAHNAPRTQALPTLRRNEGGPHHYLASVARAWTHDASVNWAALFENTGAHRVDLPTYAFQHNRYWLEAGQQTTDAAAIGLTDTGHPLLGTAITLAETNETLFTTRLSLTTHPWLTHHTLSNTTTLTPATLTELAIRAGDHHGATTLDHLTLHTPLTLPPHQAIQLQVRITTPDHTNHHNLTIHTRPDNNDTPWTCHAHARLSFSVPGVVPALGQWPPQGAEDTDLERTVWQQGDDLFSEVRLSEKQIGRSGDFGIHPALLDAALLNHPFLPREGTLLLPTEWHGVRLHATGATTAHIRLTRTGHNTATALLTDQTGQPLLTIDNLTYHEIPHEQLAGGWEATPDALFQLDWTPVAVPRPAEAAAWGVLGADVPGLFGAAERFADVPAVARAVESGARLAAVVVPFADTDEVVDADVDDMAAAAHRTTRRALALVQAWLADERLVDTPLIVLTQGAVSTSDGAEDLAPARAALWGLLRSAQSEHPGRLTLADLDSATPHPLEALQALLICGEPQAAIREGRLFLPRLQRVQTARAARRPAPWNPEGTTLITGGTGTLGALFARHLIAEHGIKRLLLTSRRGLKAEGADQLVAELSGLGAEVTVVAADAADRAALRAALDVIPDEHPLTGVVHTAGVLDDGLFNALTPERLEAVLRPKVDGAWNLHDLTRDQQHLTAFVLFSSIAGTIGGPGQSNYAAANVFMDALAQHRRANGLSATSVAWGLWEQISGMTGQLDETDLKRMARAGFKPVGIQDGPAMLDSALQLDRAAVVANPLDIAAMRRQPGKPLTVLGALVRTPFRGKARNTGTGGGTLAEQLAVLAPEDRLAFLVRRLLAEVAEVLGHTDAGRIDAEQSFTALGFDSLTSVELRNRINEFAATKLRATVVFDYPTPAALAHFLLTQVVAEQETADSRTQTDHAAAPAVDFAADIRLDADIQPAPEVAHTVHEPQEILLTGATGFLGAFMLRDLMRTTRGRVHCLVRAEDGARAWERLRANLEWYRVWDEVNPERITVHSGDLTQNHLGLDEVDFDELARRVDVVYHCGAAVHWLRPYSDLKAANVLGTQEILRLAARHRTVPVHHVSTAGVFAGGGDGHAPLRTDAPTGPGEALPSGYVQSKWVAEQVIELARDRGLPVSVYRVHVISGDQINGACQTQDFVWLSLKGMVQAGAVPATGGGRFHLLPVDYTSAAIIGLSRQEESAGRTFHLFNQNALSLATCVEYLRSLGYPLAEKELGEWSACIRGDHDNAVTPLLDAFEYMVTETDSFYPPIDTSETDAALLDSGIQCPPVTEELFAKYIEFFVAAGHFPPAGGRVGR</sequence>
<dbReference type="InterPro" id="IPR050091">
    <property type="entry name" value="PKS_NRPS_Biosynth_Enz"/>
</dbReference>
<feature type="compositionally biased region" description="Low complexity" evidence="10">
    <location>
        <begin position="1"/>
        <end position="14"/>
    </location>
</feature>
<evidence type="ECO:0000313" key="15">
    <source>
        <dbReference type="Proteomes" id="UP001218629"/>
    </source>
</evidence>
<protein>
    <submittedName>
        <fullName evidence="14">Thioester reductase domain-containing protein</fullName>
    </submittedName>
</protein>
<dbReference type="InterPro" id="IPR055123">
    <property type="entry name" value="SpnB-like_Rossmann"/>
</dbReference>
<dbReference type="Gene3D" id="3.30.70.3290">
    <property type="match status" value="1"/>
</dbReference>
<keyword evidence="7" id="KW-0511">Multifunctional enzyme</keyword>
<dbReference type="InterPro" id="IPR016035">
    <property type="entry name" value="Acyl_Trfase/lysoPLipase"/>
</dbReference>
<dbReference type="Pfam" id="PF00550">
    <property type="entry name" value="PP-binding"/>
    <property type="match status" value="1"/>
</dbReference>
<dbReference type="Pfam" id="PF22953">
    <property type="entry name" value="SpnB_Rossmann"/>
    <property type="match status" value="1"/>
</dbReference>
<feature type="active site" description="Proton acceptor; for dehydratase activity" evidence="9">
    <location>
        <position position="986"/>
    </location>
</feature>
<dbReference type="SMART" id="SM01294">
    <property type="entry name" value="PKS_PP_betabranch"/>
    <property type="match status" value="1"/>
</dbReference>
<evidence type="ECO:0000259" key="13">
    <source>
        <dbReference type="PROSITE" id="PS52019"/>
    </source>
</evidence>
<feature type="domain" description="PKS/mFAS DH" evidence="13">
    <location>
        <begin position="954"/>
        <end position="1286"/>
    </location>
</feature>
<evidence type="ECO:0000256" key="8">
    <source>
        <dbReference type="ARBA" id="ARBA00023315"/>
    </source>
</evidence>
<dbReference type="Gene3D" id="3.40.366.10">
    <property type="entry name" value="Malonyl-Coenzyme A Acyl Carrier Protein, domain 2"/>
    <property type="match status" value="1"/>
</dbReference>
<gene>
    <name evidence="14" type="ORF">MOV08_43650</name>
</gene>
<dbReference type="PANTHER" id="PTHR43775:SF51">
    <property type="entry name" value="INACTIVE PHENOLPHTHIOCEROL SYNTHESIS POLYKETIDE SYNTHASE TYPE I PKS1-RELATED"/>
    <property type="match status" value="1"/>
</dbReference>
<dbReference type="InterPro" id="IPR016039">
    <property type="entry name" value="Thiolase-like"/>
</dbReference>
<evidence type="ECO:0000256" key="2">
    <source>
        <dbReference type="ARBA" id="ARBA00004792"/>
    </source>
</evidence>
<dbReference type="SMART" id="SM00827">
    <property type="entry name" value="PKS_AT"/>
    <property type="match status" value="1"/>
</dbReference>
<dbReference type="SUPFAM" id="SSF53901">
    <property type="entry name" value="Thiolase-like"/>
    <property type="match status" value="1"/>
</dbReference>
<dbReference type="InterPro" id="IPR015083">
    <property type="entry name" value="NorB/c/GfsB-D-like_docking"/>
</dbReference>
<dbReference type="InterPro" id="IPR014030">
    <property type="entry name" value="Ketoacyl_synth_N"/>
</dbReference>
<dbReference type="InterPro" id="IPR013968">
    <property type="entry name" value="PKS_KR"/>
</dbReference>
<dbReference type="PROSITE" id="PS00012">
    <property type="entry name" value="PHOSPHOPANTETHEINE"/>
    <property type="match status" value="1"/>
</dbReference>
<keyword evidence="15" id="KW-1185">Reference proteome</keyword>
<name>A0ABY8APK1_9ACTN</name>
<dbReference type="Gene3D" id="3.40.50.720">
    <property type="entry name" value="NAD(P)-binding Rossmann-like Domain"/>
    <property type="match status" value="2"/>
</dbReference>
<dbReference type="Gene3D" id="3.10.129.110">
    <property type="entry name" value="Polyketide synthase dehydratase"/>
    <property type="match status" value="1"/>
</dbReference>
<dbReference type="InterPro" id="IPR036291">
    <property type="entry name" value="NAD(P)-bd_dom_sf"/>
</dbReference>
<evidence type="ECO:0000313" key="14">
    <source>
        <dbReference type="EMBL" id="WEB45506.1"/>
    </source>
</evidence>
<dbReference type="SMART" id="SM00825">
    <property type="entry name" value="PKS_KS"/>
    <property type="match status" value="1"/>
</dbReference>
<dbReference type="PROSITE" id="PS00606">
    <property type="entry name" value="KS3_1"/>
    <property type="match status" value="1"/>
</dbReference>
<dbReference type="RefSeq" id="WP_275311652.1">
    <property type="nucleotide sequence ID" value="NZ_CP095749.1"/>
</dbReference>
<dbReference type="InterPro" id="IPR036736">
    <property type="entry name" value="ACP-like_sf"/>
</dbReference>
<dbReference type="SUPFAM" id="SSF55048">
    <property type="entry name" value="Probable ACP-binding domain of malonyl-CoA ACP transacylase"/>
    <property type="match status" value="1"/>
</dbReference>
<dbReference type="Gene3D" id="3.40.47.10">
    <property type="match status" value="1"/>
</dbReference>
<dbReference type="InterPro" id="IPR006162">
    <property type="entry name" value="Ppantetheine_attach_site"/>
</dbReference>
<evidence type="ECO:0000256" key="1">
    <source>
        <dbReference type="ARBA" id="ARBA00001957"/>
    </source>
</evidence>
<dbReference type="InterPro" id="IPR018201">
    <property type="entry name" value="Ketoacyl_synth_AS"/>
</dbReference>
<dbReference type="PROSITE" id="PS52019">
    <property type="entry name" value="PKS_MFAS_DH"/>
    <property type="match status" value="1"/>
</dbReference>
<dbReference type="InterPro" id="IPR010080">
    <property type="entry name" value="Thioester_reductase-like_dom"/>
</dbReference>
<dbReference type="InterPro" id="IPR020806">
    <property type="entry name" value="PKS_PP-bd"/>
</dbReference>
<evidence type="ECO:0000259" key="11">
    <source>
        <dbReference type="PROSITE" id="PS50075"/>
    </source>
</evidence>
<reference evidence="14 15" key="1">
    <citation type="submission" date="2022-03" db="EMBL/GenBank/DDBJ databases">
        <title>Streptomyces yunnanensis P86,complete genome.</title>
        <authorList>
            <person name="Chen S."/>
            <person name="Zhang Q."/>
        </authorList>
    </citation>
    <scope>NUCLEOTIDE SEQUENCE [LARGE SCALE GENOMIC DNA]</scope>
    <source>
        <strain evidence="14 15">P86</strain>
    </source>
</reference>
<keyword evidence="3" id="KW-0596">Phosphopantetheine</keyword>
<feature type="region of interest" description="Disordered" evidence="10">
    <location>
        <begin position="1"/>
        <end position="22"/>
    </location>
</feature>
<dbReference type="InterPro" id="IPR049900">
    <property type="entry name" value="PKS_mFAS_DH"/>
</dbReference>
<proteinExistence type="predicted"/>
<dbReference type="InterPro" id="IPR016036">
    <property type="entry name" value="Malonyl_transacylase_ACP-bd"/>
</dbReference>
<evidence type="ECO:0000256" key="4">
    <source>
        <dbReference type="ARBA" id="ARBA00022553"/>
    </source>
</evidence>
<comment type="cofactor">
    <cofactor evidence="1">
        <name>pantetheine 4'-phosphate</name>
        <dbReference type="ChEBI" id="CHEBI:47942"/>
    </cofactor>
</comment>
<dbReference type="SUPFAM" id="SSF47336">
    <property type="entry name" value="ACP-like"/>
    <property type="match status" value="1"/>
</dbReference>
<feature type="region of interest" description="N-terminal hotdog fold" evidence="9">
    <location>
        <begin position="954"/>
        <end position="1077"/>
    </location>
</feature>
<dbReference type="InterPro" id="IPR049551">
    <property type="entry name" value="PKS_DH_C"/>
</dbReference>
<dbReference type="InterPro" id="IPR001227">
    <property type="entry name" value="Ac_transferase_dom_sf"/>
</dbReference>
<dbReference type="EMBL" id="CP095749">
    <property type="protein sequence ID" value="WEB45506.1"/>
    <property type="molecule type" value="Genomic_DNA"/>
</dbReference>
<dbReference type="InterPro" id="IPR013120">
    <property type="entry name" value="FAR_NAD-bd"/>
</dbReference>
<dbReference type="CDD" id="cd05235">
    <property type="entry name" value="SDR_e1"/>
    <property type="match status" value="1"/>
</dbReference>
<dbReference type="InterPro" id="IPR009081">
    <property type="entry name" value="PP-bd_ACP"/>
</dbReference>
<keyword evidence="8" id="KW-0012">Acyltransferase</keyword>
<dbReference type="Pfam" id="PF16197">
    <property type="entry name" value="KAsynt_C_assoc"/>
    <property type="match status" value="1"/>
</dbReference>
<evidence type="ECO:0000256" key="9">
    <source>
        <dbReference type="PROSITE-ProRule" id="PRU01363"/>
    </source>
</evidence>
<dbReference type="Proteomes" id="UP001218629">
    <property type="component" value="Chromosome"/>
</dbReference>
<evidence type="ECO:0000259" key="12">
    <source>
        <dbReference type="PROSITE" id="PS52004"/>
    </source>
</evidence>
<dbReference type="Pfam" id="PF21089">
    <property type="entry name" value="PKS_DH_N"/>
    <property type="match status" value="1"/>
</dbReference>
<dbReference type="SMART" id="SM00822">
    <property type="entry name" value="PKS_KR"/>
    <property type="match status" value="1"/>
</dbReference>
<keyword evidence="4" id="KW-0597">Phosphoprotein</keyword>
<evidence type="ECO:0000256" key="10">
    <source>
        <dbReference type="SAM" id="MobiDB-lite"/>
    </source>
</evidence>
<dbReference type="Pfam" id="PF02801">
    <property type="entry name" value="Ketoacyl-synt_C"/>
    <property type="match status" value="1"/>
</dbReference>
<dbReference type="InterPro" id="IPR032821">
    <property type="entry name" value="PKS_assoc"/>
</dbReference>
<feature type="region of interest" description="C-terminal hotdog fold" evidence="9">
    <location>
        <begin position="1094"/>
        <end position="1286"/>
    </location>
</feature>
<keyword evidence="6" id="KW-0045">Antibiotic biosynthesis</keyword>
<feature type="domain" description="Carrier" evidence="11">
    <location>
        <begin position="1692"/>
        <end position="1770"/>
    </location>
</feature>
<feature type="domain" description="Ketosynthase family 3 (KS3)" evidence="12">
    <location>
        <begin position="51"/>
        <end position="475"/>
    </location>
</feature>
<dbReference type="Pfam" id="PF00109">
    <property type="entry name" value="ketoacyl-synt"/>
    <property type="match status" value="1"/>
</dbReference>
<dbReference type="InterPro" id="IPR020841">
    <property type="entry name" value="PKS_Beta-ketoAc_synthase_dom"/>
</dbReference>
<evidence type="ECO:0000256" key="3">
    <source>
        <dbReference type="ARBA" id="ARBA00022450"/>
    </source>
</evidence>
<organism evidence="14 15">
    <name type="scientific">Streptomyces yunnanensis</name>
    <dbReference type="NCBI Taxonomy" id="156453"/>
    <lineage>
        <taxon>Bacteria</taxon>
        <taxon>Bacillati</taxon>
        <taxon>Actinomycetota</taxon>
        <taxon>Actinomycetes</taxon>
        <taxon>Kitasatosporales</taxon>
        <taxon>Streptomycetaceae</taxon>
        <taxon>Streptomyces</taxon>
    </lineage>
</organism>
<dbReference type="InterPro" id="IPR057326">
    <property type="entry name" value="KR_dom"/>
</dbReference>
<feature type="active site" description="Proton donor; for dehydratase activity" evidence="9">
    <location>
        <position position="1182"/>
    </location>
</feature>
<dbReference type="Pfam" id="PF07993">
    <property type="entry name" value="NAD_binding_4"/>
    <property type="match status" value="1"/>
</dbReference>
<dbReference type="Gene3D" id="1.10.1200.10">
    <property type="entry name" value="ACP-like"/>
    <property type="match status" value="1"/>
</dbReference>
<dbReference type="CDD" id="cd00833">
    <property type="entry name" value="PKS"/>
    <property type="match status" value="1"/>
</dbReference>
<dbReference type="InterPro" id="IPR020807">
    <property type="entry name" value="PKS_DH"/>
</dbReference>
<dbReference type="InterPro" id="IPR014031">
    <property type="entry name" value="Ketoacyl_synth_C"/>
</dbReference>
<dbReference type="PROSITE" id="PS52004">
    <property type="entry name" value="KS3_2"/>
    <property type="match status" value="1"/>
</dbReference>
<dbReference type="InterPro" id="IPR042104">
    <property type="entry name" value="PKS_dehydratase_sf"/>
</dbReference>
<accession>A0ABY8APK1</accession>
<evidence type="ECO:0000256" key="6">
    <source>
        <dbReference type="ARBA" id="ARBA00023194"/>
    </source>
</evidence>
<dbReference type="Pfam" id="PF08659">
    <property type="entry name" value="KR"/>
    <property type="match status" value="1"/>
</dbReference>
<dbReference type="InterPro" id="IPR049552">
    <property type="entry name" value="PKS_DH_N"/>
</dbReference>
<dbReference type="NCBIfam" id="TIGR01746">
    <property type="entry name" value="Thioester-redct"/>
    <property type="match status" value="1"/>
</dbReference>
<dbReference type="PROSITE" id="PS50075">
    <property type="entry name" value="CARRIER"/>
    <property type="match status" value="1"/>
</dbReference>
<dbReference type="Pfam" id="PF14765">
    <property type="entry name" value="PS-DH"/>
    <property type="match status" value="1"/>
</dbReference>